<dbReference type="InterPro" id="IPR013149">
    <property type="entry name" value="ADH-like_C"/>
</dbReference>
<evidence type="ECO:0000256" key="4">
    <source>
        <dbReference type="ARBA" id="ARBA00023002"/>
    </source>
</evidence>
<dbReference type="SUPFAM" id="SSF51735">
    <property type="entry name" value="NAD(P)-binding Rossmann-fold domains"/>
    <property type="match status" value="1"/>
</dbReference>
<dbReference type="Proteomes" id="UP000321793">
    <property type="component" value="Unassembled WGS sequence"/>
</dbReference>
<dbReference type="CDD" id="cd08260">
    <property type="entry name" value="Zn_ADH6"/>
    <property type="match status" value="1"/>
</dbReference>
<dbReference type="PANTHER" id="PTHR43401:SF5">
    <property type="entry name" value="ALCOHOL DEHYDROGENASE-RELATED"/>
    <property type="match status" value="1"/>
</dbReference>
<dbReference type="InterPro" id="IPR013154">
    <property type="entry name" value="ADH-like_N"/>
</dbReference>
<organism evidence="7 8">
    <name type="scientific">Knoellia locipacati</name>
    <dbReference type="NCBI Taxonomy" id="882824"/>
    <lineage>
        <taxon>Bacteria</taxon>
        <taxon>Bacillati</taxon>
        <taxon>Actinomycetota</taxon>
        <taxon>Actinomycetes</taxon>
        <taxon>Micrococcales</taxon>
        <taxon>Intrasporangiaceae</taxon>
        <taxon>Knoellia</taxon>
    </lineage>
</organism>
<dbReference type="PANTHER" id="PTHR43401">
    <property type="entry name" value="L-THREONINE 3-DEHYDROGENASE"/>
    <property type="match status" value="1"/>
</dbReference>
<dbReference type="InterPro" id="IPR020843">
    <property type="entry name" value="ER"/>
</dbReference>
<dbReference type="Pfam" id="PF08240">
    <property type="entry name" value="ADH_N"/>
    <property type="match status" value="1"/>
</dbReference>
<dbReference type="GO" id="GO:0008270">
    <property type="term" value="F:zinc ion binding"/>
    <property type="evidence" value="ECO:0007669"/>
    <property type="project" value="InterPro"/>
</dbReference>
<comment type="similarity">
    <text evidence="5">Belongs to the zinc-containing alcohol dehydrogenase family.</text>
</comment>
<comment type="cofactor">
    <cofactor evidence="1 5">
        <name>Zn(2+)</name>
        <dbReference type="ChEBI" id="CHEBI:29105"/>
    </cofactor>
</comment>
<dbReference type="Gene3D" id="3.40.50.720">
    <property type="entry name" value="NAD(P)-binding Rossmann-like Domain"/>
    <property type="match status" value="1"/>
</dbReference>
<sequence length="347" mass="35393">MRAAVHTAYDEVLTVREVPEPTCPSDGVVIAVGATGVCRSDWHAWKGHDPVELPHVPGHELAGTVAEVGADVTRWQLGDRVTVPFVCGCGVCEYCAAGEAQVCPDQTQPGFTGPGSFAERVAIHAADVNLVALPDSVDLVTAASLGCRFATAFRAITAHGRLEQGQVLAVHGCGGVGLSAVMIGVALGATVVAVDVNAAALERARELGATHVVDASSESDPAATIRELTGGGAHVSLDALGAPATAAASVASLRRRGRHVQVGLLLGEASTPPLPMDRVVAHELEIHGSHGMAAHEYPAMLALVADGTLRPDRLVGEVIGLDGAGEALAAMDRPATSPGMTVINLST</sequence>
<dbReference type="SUPFAM" id="SSF50129">
    <property type="entry name" value="GroES-like"/>
    <property type="match status" value="1"/>
</dbReference>
<keyword evidence="4" id="KW-0560">Oxidoreductase</keyword>
<comment type="caution">
    <text evidence="7">The sequence shown here is derived from an EMBL/GenBank/DDBJ whole genome shotgun (WGS) entry which is preliminary data.</text>
</comment>
<dbReference type="PROSITE" id="PS00059">
    <property type="entry name" value="ADH_ZINC"/>
    <property type="match status" value="1"/>
</dbReference>
<dbReference type="OrthoDB" id="5295340at2"/>
<evidence type="ECO:0000256" key="5">
    <source>
        <dbReference type="RuleBase" id="RU361277"/>
    </source>
</evidence>
<evidence type="ECO:0000256" key="2">
    <source>
        <dbReference type="ARBA" id="ARBA00022723"/>
    </source>
</evidence>
<name>A0A512T1B8_9MICO</name>
<keyword evidence="2 5" id="KW-0479">Metal-binding</keyword>
<dbReference type="SMART" id="SM00829">
    <property type="entry name" value="PKS_ER"/>
    <property type="match status" value="1"/>
</dbReference>
<dbReference type="InterPro" id="IPR011032">
    <property type="entry name" value="GroES-like_sf"/>
</dbReference>
<evidence type="ECO:0000259" key="6">
    <source>
        <dbReference type="SMART" id="SM00829"/>
    </source>
</evidence>
<keyword evidence="8" id="KW-1185">Reference proteome</keyword>
<dbReference type="InterPro" id="IPR002328">
    <property type="entry name" value="ADH_Zn_CS"/>
</dbReference>
<gene>
    <name evidence="7" type="ORF">KLO01_20370</name>
</gene>
<dbReference type="InterPro" id="IPR050129">
    <property type="entry name" value="Zn_alcohol_dh"/>
</dbReference>
<accession>A0A512T1B8</accession>
<dbReference type="AlphaFoldDB" id="A0A512T1B8"/>
<evidence type="ECO:0000313" key="7">
    <source>
        <dbReference type="EMBL" id="GEQ13990.1"/>
    </source>
</evidence>
<feature type="domain" description="Enoyl reductase (ER)" evidence="6">
    <location>
        <begin position="8"/>
        <end position="343"/>
    </location>
</feature>
<keyword evidence="3 5" id="KW-0862">Zinc</keyword>
<proteinExistence type="inferred from homology"/>
<dbReference type="GO" id="GO:0016491">
    <property type="term" value="F:oxidoreductase activity"/>
    <property type="evidence" value="ECO:0007669"/>
    <property type="project" value="UniProtKB-KW"/>
</dbReference>
<protein>
    <submittedName>
        <fullName evidence="7">Alcohol dehydrogenase</fullName>
    </submittedName>
</protein>
<evidence type="ECO:0000256" key="1">
    <source>
        <dbReference type="ARBA" id="ARBA00001947"/>
    </source>
</evidence>
<evidence type="ECO:0000256" key="3">
    <source>
        <dbReference type="ARBA" id="ARBA00022833"/>
    </source>
</evidence>
<dbReference type="Pfam" id="PF00107">
    <property type="entry name" value="ADH_zinc_N"/>
    <property type="match status" value="1"/>
</dbReference>
<dbReference type="EMBL" id="BKBA01000008">
    <property type="protein sequence ID" value="GEQ13990.1"/>
    <property type="molecule type" value="Genomic_DNA"/>
</dbReference>
<dbReference type="InterPro" id="IPR036291">
    <property type="entry name" value="NAD(P)-bd_dom_sf"/>
</dbReference>
<dbReference type="Gene3D" id="3.90.180.10">
    <property type="entry name" value="Medium-chain alcohol dehydrogenases, catalytic domain"/>
    <property type="match status" value="1"/>
</dbReference>
<reference evidence="7 8" key="1">
    <citation type="submission" date="2019-07" db="EMBL/GenBank/DDBJ databases">
        <title>Whole genome shotgun sequence of Knoellia locipacati NBRC 109775.</title>
        <authorList>
            <person name="Hosoyama A."/>
            <person name="Uohara A."/>
            <person name="Ohji S."/>
            <person name="Ichikawa N."/>
        </authorList>
    </citation>
    <scope>NUCLEOTIDE SEQUENCE [LARGE SCALE GENOMIC DNA]</scope>
    <source>
        <strain evidence="7 8">NBRC 109775</strain>
    </source>
</reference>
<dbReference type="RefSeq" id="WP_147064672.1">
    <property type="nucleotide sequence ID" value="NZ_BAABDN010000001.1"/>
</dbReference>
<evidence type="ECO:0000313" key="8">
    <source>
        <dbReference type="Proteomes" id="UP000321793"/>
    </source>
</evidence>